<organism evidence="14 15">
    <name type="scientific">Ethanoligenens harbinense (strain DSM 18485 / JCM 12961 / CGMCC 1.5033 / YUAN-3)</name>
    <dbReference type="NCBI Taxonomy" id="663278"/>
    <lineage>
        <taxon>Bacteria</taxon>
        <taxon>Bacillati</taxon>
        <taxon>Bacillota</taxon>
        <taxon>Clostridia</taxon>
        <taxon>Eubacteriales</taxon>
        <taxon>Oscillospiraceae</taxon>
        <taxon>Ethanoligenens</taxon>
    </lineage>
</organism>
<evidence type="ECO:0000256" key="3">
    <source>
        <dbReference type="ARBA" id="ARBA00005854"/>
    </source>
</evidence>
<dbReference type="AlphaFoldDB" id="E6U5F7"/>
<comment type="pathway">
    <text evidence="2">Amino-acid biosynthesis; L-serine biosynthesis; L-serine from 3-phospho-D-glycerate: step 1/3.</text>
</comment>
<sequence>MYQIKTINKISPSGLTRFAPGEFQYGDEIENPDAFIVRSASLHEVELPASLKAIARAGAGVNNIPVDKCSEEGIVVFNTPGANANGVKELLIAALILSSRNVLDAVAWAKTLKGQGADVPKLVEKGKKQFVGPEIAGKKLGVIGLGAIGVKVANAAHALGMEVYGYDPYLSVEAAWGISQGIHHAASLNVIYEQCDYITIHVPLTPETRGTFNAESIAAMKKGVRLFNLARGELAVPADIVEALKSGQVASYVVDFPCDELLDVPGVIPIPHLGASTPESEDNCAAMAADELIALLKTGAIRNSINFPNVDMPLSSPARVTVIHKNVPNMLSQITACFANAGINIDNIIDKSKKEMAYTIIDAADKKLDAVADALRAVDGVIRVRVI</sequence>
<feature type="domain" description="ACT" evidence="13">
    <location>
        <begin position="319"/>
        <end position="387"/>
    </location>
</feature>
<evidence type="ECO:0000256" key="5">
    <source>
        <dbReference type="ARBA" id="ARBA00013143"/>
    </source>
</evidence>
<dbReference type="InterPro" id="IPR045865">
    <property type="entry name" value="ACT-like_dom_sf"/>
</dbReference>
<keyword evidence="15" id="KW-1185">Reference proteome</keyword>
<dbReference type="Pfam" id="PF02826">
    <property type="entry name" value="2-Hacid_dh_C"/>
    <property type="match status" value="1"/>
</dbReference>
<evidence type="ECO:0000256" key="7">
    <source>
        <dbReference type="ARBA" id="ARBA00023002"/>
    </source>
</evidence>
<comment type="catalytic activity">
    <reaction evidence="11">
        <text>(2R)-3-phosphoglycerate + NAD(+) = 3-phosphooxypyruvate + NADH + H(+)</text>
        <dbReference type="Rhea" id="RHEA:12641"/>
        <dbReference type="ChEBI" id="CHEBI:15378"/>
        <dbReference type="ChEBI" id="CHEBI:18110"/>
        <dbReference type="ChEBI" id="CHEBI:57540"/>
        <dbReference type="ChEBI" id="CHEBI:57945"/>
        <dbReference type="ChEBI" id="CHEBI:58272"/>
        <dbReference type="EC" id="1.1.1.95"/>
    </reaction>
</comment>
<evidence type="ECO:0000256" key="12">
    <source>
        <dbReference type="RuleBase" id="RU003719"/>
    </source>
</evidence>
<evidence type="ECO:0000256" key="1">
    <source>
        <dbReference type="ARBA" id="ARBA00003800"/>
    </source>
</evidence>
<evidence type="ECO:0000256" key="4">
    <source>
        <dbReference type="ARBA" id="ARBA00013001"/>
    </source>
</evidence>
<proteinExistence type="inferred from homology"/>
<dbReference type="PANTHER" id="PTHR42938">
    <property type="entry name" value="FORMATE DEHYDROGENASE 1"/>
    <property type="match status" value="1"/>
</dbReference>
<keyword evidence="7 12" id="KW-0560">Oxidoreductase</keyword>
<evidence type="ECO:0000313" key="15">
    <source>
        <dbReference type="Proteomes" id="UP000001551"/>
    </source>
</evidence>
<dbReference type="InterPro" id="IPR036291">
    <property type="entry name" value="NAD(P)-bd_dom_sf"/>
</dbReference>
<dbReference type="SUPFAM" id="SSF55021">
    <property type="entry name" value="ACT-like"/>
    <property type="match status" value="1"/>
</dbReference>
<dbReference type="Proteomes" id="UP000001551">
    <property type="component" value="Chromosome"/>
</dbReference>
<dbReference type="InterPro" id="IPR006139">
    <property type="entry name" value="D-isomer_2_OHA_DH_cat_dom"/>
</dbReference>
<evidence type="ECO:0000256" key="11">
    <source>
        <dbReference type="ARBA" id="ARBA00048731"/>
    </source>
</evidence>
<dbReference type="EMBL" id="CP002400">
    <property type="protein sequence ID" value="ADU25624.1"/>
    <property type="molecule type" value="Genomic_DNA"/>
</dbReference>
<evidence type="ECO:0000259" key="13">
    <source>
        <dbReference type="PROSITE" id="PS51671"/>
    </source>
</evidence>
<dbReference type="KEGG" id="eha:Ethha_0033"/>
<evidence type="ECO:0000256" key="9">
    <source>
        <dbReference type="ARBA" id="ARBA00030455"/>
    </source>
</evidence>
<dbReference type="EC" id="1.1.1.399" evidence="4"/>
<dbReference type="EC" id="1.1.1.95" evidence="5"/>
<dbReference type="Gene3D" id="3.40.50.720">
    <property type="entry name" value="NAD(P)-binding Rossmann-like Domain"/>
    <property type="match status" value="2"/>
</dbReference>
<evidence type="ECO:0000313" key="14">
    <source>
        <dbReference type="EMBL" id="ADU25624.1"/>
    </source>
</evidence>
<dbReference type="PANTHER" id="PTHR42938:SF47">
    <property type="entry name" value="HYDROXYPYRUVATE REDUCTASE"/>
    <property type="match status" value="1"/>
</dbReference>
<comment type="catalytic activity">
    <reaction evidence="10">
        <text>(R)-2-hydroxyglutarate + NAD(+) = 2-oxoglutarate + NADH + H(+)</text>
        <dbReference type="Rhea" id="RHEA:49612"/>
        <dbReference type="ChEBI" id="CHEBI:15378"/>
        <dbReference type="ChEBI" id="CHEBI:15801"/>
        <dbReference type="ChEBI" id="CHEBI:16810"/>
        <dbReference type="ChEBI" id="CHEBI:57540"/>
        <dbReference type="ChEBI" id="CHEBI:57945"/>
        <dbReference type="EC" id="1.1.1.399"/>
    </reaction>
</comment>
<dbReference type="InterPro" id="IPR006140">
    <property type="entry name" value="D-isomer_DH_NAD-bd"/>
</dbReference>
<dbReference type="GO" id="GO:0004617">
    <property type="term" value="F:phosphoglycerate dehydrogenase activity"/>
    <property type="evidence" value="ECO:0007669"/>
    <property type="project" value="UniProtKB-EC"/>
</dbReference>
<dbReference type="SUPFAM" id="SSF51735">
    <property type="entry name" value="NAD(P)-binding Rossmann-fold domains"/>
    <property type="match status" value="1"/>
</dbReference>
<dbReference type="HOGENOM" id="CLU_019796_9_0_9"/>
<dbReference type="eggNOG" id="COG0111">
    <property type="taxonomic scope" value="Bacteria"/>
</dbReference>
<evidence type="ECO:0000256" key="6">
    <source>
        <dbReference type="ARBA" id="ARBA00021582"/>
    </source>
</evidence>
<comment type="function">
    <text evidence="1">Catalyzes the reversible oxidation of 3-phospho-D-glycerate to 3-phosphonooxypyruvate, the first step of the phosphorylated L-serine biosynthesis pathway. Also catalyzes the reversible oxidation of 2-hydroxyglutarate to 2-oxoglutarate.</text>
</comment>
<dbReference type="STRING" id="663278.Ethha_0033"/>
<dbReference type="CDD" id="cd12174">
    <property type="entry name" value="PGDH_like_3"/>
    <property type="match status" value="1"/>
</dbReference>
<comment type="similarity">
    <text evidence="3 12">Belongs to the D-isomer specific 2-hydroxyacid dehydrogenase family.</text>
</comment>
<dbReference type="RefSeq" id="WP_013484005.1">
    <property type="nucleotide sequence ID" value="NC_014828.1"/>
</dbReference>
<dbReference type="CDD" id="cd04901">
    <property type="entry name" value="ACT_3PGDH"/>
    <property type="match status" value="1"/>
</dbReference>
<evidence type="ECO:0000256" key="10">
    <source>
        <dbReference type="ARBA" id="ARBA00048126"/>
    </source>
</evidence>
<dbReference type="InterPro" id="IPR029752">
    <property type="entry name" value="D-isomer_DH_CS1"/>
</dbReference>
<dbReference type="InterPro" id="IPR054480">
    <property type="entry name" value="AHAS_small-like_ACT"/>
</dbReference>
<dbReference type="Pfam" id="PF22629">
    <property type="entry name" value="ACT_AHAS_ss"/>
    <property type="match status" value="1"/>
</dbReference>
<gene>
    <name evidence="14" type="ordered locus">Ethha_0033</name>
</gene>
<accession>E6U5F7</accession>
<name>E6U5F7_ETHHY</name>
<dbReference type="InterPro" id="IPR002912">
    <property type="entry name" value="ACT_dom"/>
</dbReference>
<dbReference type="Pfam" id="PF00389">
    <property type="entry name" value="2-Hacid_dh"/>
    <property type="match status" value="1"/>
</dbReference>
<dbReference type="UniPathway" id="UPA00135">
    <property type="reaction ID" value="UER00196"/>
</dbReference>
<dbReference type="GO" id="GO:0051287">
    <property type="term" value="F:NAD binding"/>
    <property type="evidence" value="ECO:0007669"/>
    <property type="project" value="InterPro"/>
</dbReference>
<dbReference type="PROSITE" id="PS51671">
    <property type="entry name" value="ACT"/>
    <property type="match status" value="1"/>
</dbReference>
<dbReference type="SUPFAM" id="SSF52283">
    <property type="entry name" value="Formate/glycerate dehydrogenase catalytic domain-like"/>
    <property type="match status" value="1"/>
</dbReference>
<evidence type="ECO:0000256" key="2">
    <source>
        <dbReference type="ARBA" id="ARBA00005216"/>
    </source>
</evidence>
<dbReference type="PROSITE" id="PS00065">
    <property type="entry name" value="D_2_HYDROXYACID_DH_1"/>
    <property type="match status" value="1"/>
</dbReference>
<evidence type="ECO:0000256" key="8">
    <source>
        <dbReference type="ARBA" id="ARBA00023027"/>
    </source>
</evidence>
<keyword evidence="8" id="KW-0520">NAD</keyword>
<reference evidence="14 15" key="1">
    <citation type="submission" date="2010-12" db="EMBL/GenBank/DDBJ databases">
        <title>Complete sequence of Ethanoligenens harbinense YUAN-3.</title>
        <authorList>
            <person name="Lucas S."/>
            <person name="Copeland A."/>
            <person name="Lapidus A."/>
            <person name="Cheng J.-F."/>
            <person name="Bruce D."/>
            <person name="Goodwin L."/>
            <person name="Pitluck S."/>
            <person name="Chertkov O."/>
            <person name="Misra M."/>
            <person name="Detter J.C."/>
            <person name="Han C."/>
            <person name="Tapia R."/>
            <person name="Land M."/>
            <person name="Hauser L."/>
            <person name="Jeffries C."/>
            <person name="Kyrpides N."/>
            <person name="Ivanova N."/>
            <person name="Mikhailova N."/>
            <person name="Wang A."/>
            <person name="Mouttaki H."/>
            <person name="He Z."/>
            <person name="Zhou J."/>
            <person name="Hemme C.L."/>
            <person name="Woyke T."/>
        </authorList>
    </citation>
    <scope>NUCLEOTIDE SEQUENCE [LARGE SCALE GENOMIC DNA]</scope>
    <source>
        <strain evidence="15">DSM 18485 / JCM 12961 / CGMCC 1.5033 / YUAN-3</strain>
    </source>
</reference>
<dbReference type="Gene3D" id="3.30.70.260">
    <property type="match status" value="1"/>
</dbReference>
<protein>
    <recommendedName>
        <fullName evidence="6">D-3-phosphoglycerate dehydrogenase</fullName>
        <ecNumber evidence="4">1.1.1.399</ecNumber>
        <ecNumber evidence="5">1.1.1.95</ecNumber>
    </recommendedName>
    <alternativeName>
        <fullName evidence="9">2-oxoglutarate reductase</fullName>
    </alternativeName>
</protein>